<evidence type="ECO:0000313" key="3">
    <source>
        <dbReference type="Proteomes" id="UP000241167"/>
    </source>
</evidence>
<keyword evidence="3" id="KW-1185">Reference proteome</keyword>
<accession>A0A2P7QJ38</accession>
<comment type="caution">
    <text evidence="2">The sequence shown here is derived from an EMBL/GenBank/DDBJ whole genome shotgun (WGS) entry which is preliminary data.</text>
</comment>
<sequence length="208" mass="21941">MGAEAAAHSPPDARSSGAAANDALARGLMLMRASNLSVVRLQLAVERRDRACVLERIDDLAALDRKLRALVHELPVSAPGLDPIERALEEQSDILAREKLALVSGVIRRGSEPLPRIVPVGCRLENHGDPAIHGGTPNPVHSASAVTLLLGPERDEAGQDQTPSGRAALPTWTWIAAAAILLLVVAASWMVAASDTDLITRFLEISGG</sequence>
<keyword evidence="1" id="KW-0472">Membrane</keyword>
<evidence type="ECO:0000256" key="1">
    <source>
        <dbReference type="SAM" id="Phobius"/>
    </source>
</evidence>
<keyword evidence="1" id="KW-0812">Transmembrane</keyword>
<dbReference type="EMBL" id="PXYI01000007">
    <property type="protein sequence ID" value="PSJ37946.1"/>
    <property type="molecule type" value="Genomic_DNA"/>
</dbReference>
<feature type="transmembrane region" description="Helical" evidence="1">
    <location>
        <begin position="172"/>
        <end position="192"/>
    </location>
</feature>
<proteinExistence type="predicted"/>
<keyword evidence="1" id="KW-1133">Transmembrane helix</keyword>
<dbReference type="AlphaFoldDB" id="A0A2P7QJ38"/>
<name>A0A2P7QJ38_9SPHN</name>
<evidence type="ECO:0000313" key="2">
    <source>
        <dbReference type="EMBL" id="PSJ37946.1"/>
    </source>
</evidence>
<reference evidence="2 3" key="1">
    <citation type="submission" date="2018-03" db="EMBL/GenBank/DDBJ databases">
        <title>The draft genome of Sphingosinicella sp. GL-C-18.</title>
        <authorList>
            <person name="Liu L."/>
            <person name="Li L."/>
            <person name="Liang L."/>
            <person name="Zhang X."/>
            <person name="Wang T."/>
        </authorList>
    </citation>
    <scope>NUCLEOTIDE SEQUENCE [LARGE SCALE GENOMIC DNA]</scope>
    <source>
        <strain evidence="2 3">GL-C-18</strain>
    </source>
</reference>
<dbReference type="RefSeq" id="WP_106514760.1">
    <property type="nucleotide sequence ID" value="NZ_PXYI01000007.1"/>
</dbReference>
<dbReference type="OrthoDB" id="7584467at2"/>
<dbReference type="Proteomes" id="UP000241167">
    <property type="component" value="Unassembled WGS sequence"/>
</dbReference>
<protein>
    <submittedName>
        <fullName evidence="2">Uncharacterized protein</fullName>
    </submittedName>
</protein>
<organism evidence="2 3">
    <name type="scientific">Allosphingosinicella deserti</name>
    <dbReference type="NCBI Taxonomy" id="2116704"/>
    <lineage>
        <taxon>Bacteria</taxon>
        <taxon>Pseudomonadati</taxon>
        <taxon>Pseudomonadota</taxon>
        <taxon>Alphaproteobacteria</taxon>
        <taxon>Sphingomonadales</taxon>
        <taxon>Sphingomonadaceae</taxon>
        <taxon>Allosphingosinicella</taxon>
    </lineage>
</organism>
<gene>
    <name evidence="2" type="ORF">C7I55_19755</name>
</gene>